<dbReference type="Pfam" id="PF00339">
    <property type="entry name" value="Arrestin_N"/>
    <property type="match status" value="1"/>
</dbReference>
<protein>
    <submittedName>
        <fullName evidence="5">Arrestin_N domain-containing protein</fullName>
    </submittedName>
</protein>
<evidence type="ECO:0000313" key="5">
    <source>
        <dbReference type="WBParaSite" id="Csp11.Scaffold629.g9411.t1"/>
    </source>
</evidence>
<feature type="domain" description="Arrestin C-terminal-like" evidence="3">
    <location>
        <begin position="177"/>
        <end position="278"/>
    </location>
</feature>
<dbReference type="Pfam" id="PF02752">
    <property type="entry name" value="Arrestin_C"/>
    <property type="match status" value="1"/>
</dbReference>
<comment type="similarity">
    <text evidence="1">Belongs to the arrestin family.</text>
</comment>
<evidence type="ECO:0000256" key="1">
    <source>
        <dbReference type="ARBA" id="ARBA00005298"/>
    </source>
</evidence>
<name>A0A1I7UHL5_9PELO</name>
<keyword evidence="4" id="KW-1185">Reference proteome</keyword>
<dbReference type="AlphaFoldDB" id="A0A1I7UHL5"/>
<dbReference type="GO" id="GO:0005737">
    <property type="term" value="C:cytoplasm"/>
    <property type="evidence" value="ECO:0007669"/>
    <property type="project" value="TreeGrafter"/>
</dbReference>
<dbReference type="Gene3D" id="2.60.40.640">
    <property type="match status" value="2"/>
</dbReference>
<organism evidence="4 5">
    <name type="scientific">Caenorhabditis tropicalis</name>
    <dbReference type="NCBI Taxonomy" id="1561998"/>
    <lineage>
        <taxon>Eukaryota</taxon>
        <taxon>Metazoa</taxon>
        <taxon>Ecdysozoa</taxon>
        <taxon>Nematoda</taxon>
        <taxon>Chromadorea</taxon>
        <taxon>Rhabditida</taxon>
        <taxon>Rhabditina</taxon>
        <taxon>Rhabditomorpha</taxon>
        <taxon>Rhabditoidea</taxon>
        <taxon>Rhabditidae</taxon>
        <taxon>Peloderinae</taxon>
        <taxon>Caenorhabditis</taxon>
    </lineage>
</organism>
<accession>A0A1I7UHL5</accession>
<evidence type="ECO:0000259" key="2">
    <source>
        <dbReference type="Pfam" id="PF00339"/>
    </source>
</evidence>
<dbReference type="InterPro" id="IPR011022">
    <property type="entry name" value="Arrestin_C-like"/>
</dbReference>
<reference evidence="5" key="1">
    <citation type="submission" date="2016-11" db="UniProtKB">
        <authorList>
            <consortium name="WormBaseParasite"/>
        </authorList>
    </citation>
    <scope>IDENTIFICATION</scope>
</reference>
<sequence length="352" mass="40297">MIVFDAPSSDYIPGKLLTGKFFLTITESTHIESVKFKIQGVSKTSMNKFGNDGFWYHLNEIVVIDSIPKDYTIPGEYPMPFKYLLPYNLPPTFMSQNATVQYEIKILVQTKANDFPNHTTKEFYINRRLCNLKWISHGLALQSSHIFNVPVSSFSKKDCGSLKVNLICKQKILSVEKPAELSFRITNESTMPIEKITVKVLAMVDAVVSFSYPSNETIRSILKRQYIPCEILPGEIKKKQCQITVPYYNIPTFYAKIISVHHFLRVTVHFKGFFNRSVSFQKILTVKFHENEDQEFAPMIRSAPRNNEETVNEVEEIEEESVEPPGYEEIVHSIDDLPSYVEAINAKSSSAI</sequence>
<dbReference type="PANTHER" id="PTHR11188">
    <property type="entry name" value="ARRESTIN DOMAIN CONTAINING PROTEIN"/>
    <property type="match status" value="1"/>
</dbReference>
<dbReference type="eggNOG" id="KOG3780">
    <property type="taxonomic scope" value="Eukaryota"/>
</dbReference>
<dbReference type="SUPFAM" id="SSF81296">
    <property type="entry name" value="E set domains"/>
    <property type="match status" value="1"/>
</dbReference>
<dbReference type="WBParaSite" id="Csp11.Scaffold629.g9411.t1">
    <property type="protein sequence ID" value="Csp11.Scaffold629.g9411.t1"/>
    <property type="gene ID" value="Csp11.Scaffold629.g9411"/>
</dbReference>
<dbReference type="InterPro" id="IPR014752">
    <property type="entry name" value="Arrestin-like_C"/>
</dbReference>
<dbReference type="PANTHER" id="PTHR11188:SF17">
    <property type="entry name" value="FI21816P1"/>
    <property type="match status" value="1"/>
</dbReference>
<dbReference type="Proteomes" id="UP000095282">
    <property type="component" value="Unplaced"/>
</dbReference>
<dbReference type="STRING" id="1561998.A0A1I7UHL5"/>
<proteinExistence type="inferred from homology"/>
<dbReference type="InterPro" id="IPR011021">
    <property type="entry name" value="Arrestin-like_N"/>
</dbReference>
<evidence type="ECO:0000313" key="4">
    <source>
        <dbReference type="Proteomes" id="UP000095282"/>
    </source>
</evidence>
<dbReference type="InterPro" id="IPR014756">
    <property type="entry name" value="Ig_E-set"/>
</dbReference>
<feature type="domain" description="Arrestin-like N-terminal" evidence="2">
    <location>
        <begin position="2"/>
        <end position="125"/>
    </location>
</feature>
<dbReference type="GO" id="GO:0015031">
    <property type="term" value="P:protein transport"/>
    <property type="evidence" value="ECO:0007669"/>
    <property type="project" value="TreeGrafter"/>
</dbReference>
<dbReference type="InterPro" id="IPR050357">
    <property type="entry name" value="Arrestin_domain-protein"/>
</dbReference>
<evidence type="ECO:0000259" key="3">
    <source>
        <dbReference type="Pfam" id="PF02752"/>
    </source>
</evidence>